<dbReference type="SUPFAM" id="SSF56300">
    <property type="entry name" value="Metallo-dependent phosphatases"/>
    <property type="match status" value="1"/>
</dbReference>
<feature type="domain" description="Serine/threonine specific protein phosphatases" evidence="1">
    <location>
        <begin position="67"/>
        <end position="72"/>
    </location>
</feature>
<name>A0A3M8DFG9_9BACL</name>
<dbReference type="InterPro" id="IPR004843">
    <property type="entry name" value="Calcineurin-like_PHP"/>
</dbReference>
<protein>
    <submittedName>
        <fullName evidence="2">Serine/threonine protein phosphatase</fullName>
    </submittedName>
</protein>
<dbReference type="GO" id="GO:0005737">
    <property type="term" value="C:cytoplasm"/>
    <property type="evidence" value="ECO:0007669"/>
    <property type="project" value="TreeGrafter"/>
</dbReference>
<comment type="caution">
    <text evidence="2">The sequence shown here is derived from an EMBL/GenBank/DDBJ whole genome shotgun (WGS) entry which is preliminary data.</text>
</comment>
<dbReference type="InterPro" id="IPR050126">
    <property type="entry name" value="Ap4A_hydrolase"/>
</dbReference>
<dbReference type="PANTHER" id="PTHR42850">
    <property type="entry name" value="METALLOPHOSPHOESTERASE"/>
    <property type="match status" value="1"/>
</dbReference>
<dbReference type="GO" id="GO:0008803">
    <property type="term" value="F:bis(5'-nucleosyl)-tetraphosphatase (symmetrical) activity"/>
    <property type="evidence" value="ECO:0007669"/>
    <property type="project" value="TreeGrafter"/>
</dbReference>
<sequence>MTTYFVSDLHGQYQTFVKALEDASFSLDRGDQLYVVGDMVDRGPKSKEVFLHLLELRQAYPNQVMLLKGNHEQMLEDWLLRNGNPELYLRFNGGDATIRSFLDRHPLRRAFLGRMPSPEEQEQARLLILEQYPQLLPALTTLPLYMELPANPGMNAPSVLLVHAGIRPDLPLTQQRPEDLLWIRQPFYDHYAGNLPIVFGHTPVNRLPGYTGSGPWRRGALVGIDGGAGYQRGVLLLQWPSLQFQFTPVQNLQSVFTFAYPEEKTKKA</sequence>
<dbReference type="EMBL" id="RHHT01000002">
    <property type="protein sequence ID" value="RNB86291.1"/>
    <property type="molecule type" value="Genomic_DNA"/>
</dbReference>
<evidence type="ECO:0000313" key="3">
    <source>
        <dbReference type="Proteomes" id="UP000281915"/>
    </source>
</evidence>
<dbReference type="PROSITE" id="PS00125">
    <property type="entry name" value="SER_THR_PHOSPHATASE"/>
    <property type="match status" value="1"/>
</dbReference>
<reference evidence="2 3" key="1">
    <citation type="submission" date="2018-10" db="EMBL/GenBank/DDBJ databases">
        <title>Phylogenomics of Brevibacillus.</title>
        <authorList>
            <person name="Dunlap C."/>
        </authorList>
    </citation>
    <scope>NUCLEOTIDE SEQUENCE [LARGE SCALE GENOMIC DNA]</scope>
    <source>
        <strain evidence="2 3">JCM 15085</strain>
    </source>
</reference>
<organism evidence="2 3">
    <name type="scientific">Brevibacillus panacihumi</name>
    <dbReference type="NCBI Taxonomy" id="497735"/>
    <lineage>
        <taxon>Bacteria</taxon>
        <taxon>Bacillati</taxon>
        <taxon>Bacillota</taxon>
        <taxon>Bacilli</taxon>
        <taxon>Bacillales</taxon>
        <taxon>Paenibacillaceae</taxon>
        <taxon>Brevibacillus</taxon>
    </lineage>
</organism>
<accession>A0A3M8DFG9</accession>
<dbReference type="GO" id="GO:0016791">
    <property type="term" value="F:phosphatase activity"/>
    <property type="evidence" value="ECO:0007669"/>
    <property type="project" value="TreeGrafter"/>
</dbReference>
<dbReference type="PANTHER" id="PTHR42850:SF4">
    <property type="entry name" value="ZINC-DEPENDENT ENDOPOLYPHOSPHATASE"/>
    <property type="match status" value="1"/>
</dbReference>
<evidence type="ECO:0000313" key="2">
    <source>
        <dbReference type="EMBL" id="RNB86291.1"/>
    </source>
</evidence>
<gene>
    <name evidence="2" type="ORF">EDM58_01710</name>
</gene>
<dbReference type="InterPro" id="IPR029052">
    <property type="entry name" value="Metallo-depent_PP-like"/>
</dbReference>
<dbReference type="GO" id="GO:0110154">
    <property type="term" value="P:RNA decapping"/>
    <property type="evidence" value="ECO:0007669"/>
    <property type="project" value="TreeGrafter"/>
</dbReference>
<dbReference type="Gene3D" id="3.60.21.10">
    <property type="match status" value="1"/>
</dbReference>
<dbReference type="RefSeq" id="WP_122911784.1">
    <property type="nucleotide sequence ID" value="NZ_RHHT01000002.1"/>
</dbReference>
<dbReference type="AlphaFoldDB" id="A0A3M8DFG9"/>
<dbReference type="Pfam" id="PF00149">
    <property type="entry name" value="Metallophos"/>
    <property type="match status" value="1"/>
</dbReference>
<dbReference type="InterPro" id="IPR006186">
    <property type="entry name" value="Ser/Thr-sp_prot-phosphatase"/>
</dbReference>
<dbReference type="Proteomes" id="UP000281915">
    <property type="component" value="Unassembled WGS sequence"/>
</dbReference>
<proteinExistence type="predicted"/>
<dbReference type="CDD" id="cd00144">
    <property type="entry name" value="MPP_PPP_family"/>
    <property type="match status" value="1"/>
</dbReference>
<evidence type="ECO:0000259" key="1">
    <source>
        <dbReference type="PROSITE" id="PS00125"/>
    </source>
</evidence>